<dbReference type="Gene3D" id="6.10.10.10">
    <property type="entry name" value="Flagellar export chaperone, C-terminal domain"/>
    <property type="match status" value="1"/>
</dbReference>
<dbReference type="SUPFAM" id="SSF64518">
    <property type="entry name" value="Phase 1 flagellin"/>
    <property type="match status" value="1"/>
</dbReference>
<dbReference type="PANTHER" id="PTHR42792:SF2">
    <property type="entry name" value="FLAGELLIN"/>
    <property type="match status" value="1"/>
</dbReference>
<comment type="function">
    <text evidence="4">Flagellin is the subunit protein which polymerizes to form the filaments of bacterial flagella.</text>
</comment>
<evidence type="ECO:0000256" key="1">
    <source>
        <dbReference type="ARBA" id="ARBA00005709"/>
    </source>
</evidence>
<name>A0A1K9YRM4_9GAMM</name>
<feature type="domain" description="Flagellin N-terminal" evidence="5">
    <location>
        <begin position="5"/>
        <end position="141"/>
    </location>
</feature>
<evidence type="ECO:0000256" key="3">
    <source>
        <dbReference type="ARBA" id="ARBA00023143"/>
    </source>
</evidence>
<reference evidence="7 8" key="1">
    <citation type="submission" date="2016-11" db="EMBL/GenBank/DDBJ databases">
        <authorList>
            <person name="Jaros S."/>
            <person name="Januszkiewicz K."/>
            <person name="Wedrychowicz H."/>
        </authorList>
    </citation>
    <scope>NUCLEOTIDE SEQUENCE [LARGE SCALE GENOMIC DNA]</scope>
    <source>
        <strain evidence="7">NVI 5450</strain>
    </source>
</reference>
<evidence type="ECO:0000256" key="4">
    <source>
        <dbReference type="RuleBase" id="RU362073"/>
    </source>
</evidence>
<dbReference type="PRINTS" id="PR00207">
    <property type="entry name" value="FLAGELLIN"/>
</dbReference>
<dbReference type="PANTHER" id="PTHR42792">
    <property type="entry name" value="FLAGELLIN"/>
    <property type="match status" value="1"/>
</dbReference>
<dbReference type="OrthoDB" id="9796789at2"/>
<evidence type="ECO:0000259" key="5">
    <source>
        <dbReference type="Pfam" id="PF00669"/>
    </source>
</evidence>
<dbReference type="InterPro" id="IPR001492">
    <property type="entry name" value="Flagellin"/>
</dbReference>
<comment type="similarity">
    <text evidence="1 4">Belongs to the bacterial flagellin family.</text>
</comment>
<proteinExistence type="inferred from homology"/>
<feature type="domain" description="Flagellin C-terminal" evidence="6">
    <location>
        <begin position="285"/>
        <end position="369"/>
    </location>
</feature>
<sequence length="370" mass="38875">MALSIHTNYASLATQNQLGKTNSMLSTAMQRLGTGMRINSASDDAAGLQIATRLQTQSNGQKVGMRNAQDSISMMQTAEGALSEMSSIGQRMKDIATQASNGTNGKAEYTALNDEYKELAAELTNIAQNTQYGEGKKLLSKEVKNADVLNFASKKTTADKAVTDAKLEMTKTGGHNETLAAAKTVFDALATPTGAEIKTWVDAQAAHKTEADKVTVAEKAAKPYAGAAPVKSEAGAFAKDITFQIGASSNESMKLNVSAKLDDLATAQAGLGNVSDQKSAQTAMKSADALIDAVGSLRGQFGASINRLDHTINNLGNMNQNTELSKGRIMDADFASESASMTKQQLLMQSGMSVLGKSNQIGGMVMGLLR</sequence>
<dbReference type="GO" id="GO:0009288">
    <property type="term" value="C:bacterial-type flagellum"/>
    <property type="evidence" value="ECO:0007669"/>
    <property type="project" value="UniProtKB-SubCell"/>
</dbReference>
<dbReference type="InterPro" id="IPR042187">
    <property type="entry name" value="Flagellin_C_sub2"/>
</dbReference>
<dbReference type="EMBL" id="FPLD01000014">
    <property type="protein sequence ID" value="SGY85124.1"/>
    <property type="molecule type" value="Genomic_DNA"/>
</dbReference>
<comment type="subcellular location">
    <subcellularLocation>
        <location evidence="4">Secreted</location>
    </subcellularLocation>
    <subcellularLocation>
        <location evidence="4">Bacterial flagellum</location>
    </subcellularLocation>
</comment>
<protein>
    <recommendedName>
        <fullName evidence="4">Flagellin</fullName>
    </recommendedName>
</protein>
<evidence type="ECO:0000313" key="7">
    <source>
        <dbReference type="EMBL" id="SGY85124.1"/>
    </source>
</evidence>
<dbReference type="Gene3D" id="1.20.1330.10">
    <property type="entry name" value="f41 fragment of flagellin, N-terminal domain"/>
    <property type="match status" value="1"/>
</dbReference>
<dbReference type="InterPro" id="IPR046358">
    <property type="entry name" value="Flagellin_C"/>
</dbReference>
<dbReference type="Gene3D" id="3.30.70.2120">
    <property type="match status" value="1"/>
</dbReference>
<organism evidence="7 8">
    <name type="scientific">Moritella viscosa</name>
    <dbReference type="NCBI Taxonomy" id="80854"/>
    <lineage>
        <taxon>Bacteria</taxon>
        <taxon>Pseudomonadati</taxon>
        <taxon>Pseudomonadota</taxon>
        <taxon>Gammaproteobacteria</taxon>
        <taxon>Alteromonadales</taxon>
        <taxon>Moritellaceae</taxon>
        <taxon>Moritella</taxon>
    </lineage>
</organism>
<dbReference type="Pfam" id="PF00669">
    <property type="entry name" value="Flagellin_N"/>
    <property type="match status" value="1"/>
</dbReference>
<evidence type="ECO:0000256" key="2">
    <source>
        <dbReference type="ARBA" id="ARBA00022525"/>
    </source>
</evidence>
<dbReference type="GO" id="GO:0005198">
    <property type="term" value="F:structural molecule activity"/>
    <property type="evidence" value="ECO:0007669"/>
    <property type="project" value="UniProtKB-UniRule"/>
</dbReference>
<keyword evidence="3 4" id="KW-0975">Bacterial flagellum</keyword>
<keyword evidence="2 4" id="KW-0964">Secreted</keyword>
<gene>
    <name evidence="7" type="ORF">NVI5450_0479</name>
</gene>
<dbReference type="RefSeq" id="WP_075517932.1">
    <property type="nucleotide sequence ID" value="NZ_FPLD01000014.1"/>
</dbReference>
<accession>A0A1K9YRM4</accession>
<dbReference type="AlphaFoldDB" id="A0A1K9YRM4"/>
<evidence type="ECO:0000259" key="6">
    <source>
        <dbReference type="Pfam" id="PF00700"/>
    </source>
</evidence>
<dbReference type="Proteomes" id="UP000183794">
    <property type="component" value="Unassembled WGS sequence"/>
</dbReference>
<dbReference type="Pfam" id="PF00700">
    <property type="entry name" value="Flagellin_C"/>
    <property type="match status" value="1"/>
</dbReference>
<dbReference type="GO" id="GO:0005576">
    <property type="term" value="C:extracellular region"/>
    <property type="evidence" value="ECO:0007669"/>
    <property type="project" value="UniProtKB-SubCell"/>
</dbReference>
<dbReference type="InterPro" id="IPR001029">
    <property type="entry name" value="Flagellin_N"/>
</dbReference>
<evidence type="ECO:0000313" key="8">
    <source>
        <dbReference type="Proteomes" id="UP000183794"/>
    </source>
</evidence>